<sequence>MTTSSSASTSAPGSPVERLGASRYVLLTTFRRDGRAVPTPVWVMRDGDCLAVWSAADAGKVKRIRNSGRVTVAPCDWRGTPMGEPVPGVADLPAAEDTVHYLDLMKRKYGLVARLGLLGSRLKGAGHRTVGIRIRLLE</sequence>
<comment type="caution">
    <text evidence="2">The sequence shown here is derived from an EMBL/GenBank/DDBJ whole genome shotgun (WGS) entry which is preliminary data.</text>
</comment>
<dbReference type="RefSeq" id="WP_187815301.1">
    <property type="nucleotide sequence ID" value="NZ_JACTVJ010000010.1"/>
</dbReference>
<gene>
    <name evidence="2" type="ORF">H9Y04_20010</name>
</gene>
<keyword evidence="3" id="KW-1185">Reference proteome</keyword>
<dbReference type="EC" id="1.-.-.-" evidence="2"/>
<organism evidence="2 3">
    <name type="scientific">Streptomyces polyasparticus</name>
    <dbReference type="NCBI Taxonomy" id="2767826"/>
    <lineage>
        <taxon>Bacteria</taxon>
        <taxon>Bacillati</taxon>
        <taxon>Actinomycetota</taxon>
        <taxon>Actinomycetes</taxon>
        <taxon>Kitasatosporales</taxon>
        <taxon>Streptomycetaceae</taxon>
        <taxon>Streptomyces</taxon>
    </lineage>
</organism>
<proteinExistence type="predicted"/>
<dbReference type="NCBIfam" id="TIGR03666">
    <property type="entry name" value="Rv2061_F420"/>
    <property type="match status" value="1"/>
</dbReference>
<dbReference type="InterPro" id="IPR019965">
    <property type="entry name" value="PPOX_F420-dep_Rv2061_put"/>
</dbReference>
<dbReference type="InterPro" id="IPR052019">
    <property type="entry name" value="F420H2_bilvrd_red/Heme_oxyg"/>
</dbReference>
<accession>A0ABR7SH57</accession>
<dbReference type="PANTHER" id="PTHR35176">
    <property type="entry name" value="HEME OXYGENASE HI_0854-RELATED"/>
    <property type="match status" value="1"/>
</dbReference>
<keyword evidence="1 2" id="KW-0560">Oxidoreductase</keyword>
<evidence type="ECO:0000313" key="2">
    <source>
        <dbReference type="EMBL" id="MBC9714840.1"/>
    </source>
</evidence>
<reference evidence="2 3" key="1">
    <citation type="submission" date="2020-08" db="EMBL/GenBank/DDBJ databases">
        <title>Genemic of Streptomyces polyaspartic.</title>
        <authorList>
            <person name="Liu W."/>
        </authorList>
    </citation>
    <scope>NUCLEOTIDE SEQUENCE [LARGE SCALE GENOMIC DNA]</scope>
    <source>
        <strain evidence="2 3">TRM66268-LWL</strain>
    </source>
</reference>
<name>A0ABR7SH57_9ACTN</name>
<dbReference type="Gene3D" id="2.30.110.10">
    <property type="entry name" value="Electron Transport, Fmn-binding Protein, Chain A"/>
    <property type="match status" value="1"/>
</dbReference>
<dbReference type="EMBL" id="JACTVJ010000010">
    <property type="protein sequence ID" value="MBC9714840.1"/>
    <property type="molecule type" value="Genomic_DNA"/>
</dbReference>
<dbReference type="GO" id="GO:0016491">
    <property type="term" value="F:oxidoreductase activity"/>
    <property type="evidence" value="ECO:0007669"/>
    <property type="project" value="UniProtKB-KW"/>
</dbReference>
<protein>
    <submittedName>
        <fullName evidence="2">PPOX class F420-dependent oxidoreductase</fullName>
        <ecNumber evidence="2">1.-.-.-</ecNumber>
    </submittedName>
</protein>
<dbReference type="PANTHER" id="PTHR35176:SF11">
    <property type="entry name" value="PYRIDOXAMINE 5'-PHOSPHATE OXIDASE FAMILY PROTEIN"/>
    <property type="match status" value="1"/>
</dbReference>
<dbReference type="SUPFAM" id="SSF50475">
    <property type="entry name" value="FMN-binding split barrel"/>
    <property type="match status" value="1"/>
</dbReference>
<dbReference type="Proteomes" id="UP000642284">
    <property type="component" value="Unassembled WGS sequence"/>
</dbReference>
<dbReference type="InterPro" id="IPR012349">
    <property type="entry name" value="Split_barrel_FMN-bd"/>
</dbReference>
<evidence type="ECO:0000256" key="1">
    <source>
        <dbReference type="ARBA" id="ARBA00023002"/>
    </source>
</evidence>
<evidence type="ECO:0000313" key="3">
    <source>
        <dbReference type="Proteomes" id="UP000642284"/>
    </source>
</evidence>